<protein>
    <submittedName>
        <fullName evidence="1">5620_t:CDS:1</fullName>
    </submittedName>
</protein>
<proteinExistence type="predicted"/>
<gene>
    <name evidence="1" type="ORF">SCALOS_LOCUS1964</name>
</gene>
<name>A0ACA9KFD9_9GLOM</name>
<evidence type="ECO:0000313" key="1">
    <source>
        <dbReference type="EMBL" id="CAG8469470.1"/>
    </source>
</evidence>
<evidence type="ECO:0000313" key="2">
    <source>
        <dbReference type="Proteomes" id="UP000789860"/>
    </source>
</evidence>
<comment type="caution">
    <text evidence="1">The sequence shown here is derived from an EMBL/GenBank/DDBJ whole genome shotgun (WGS) entry which is preliminary data.</text>
</comment>
<accession>A0ACA9KFD9</accession>
<organism evidence="1 2">
    <name type="scientific">Scutellospora calospora</name>
    <dbReference type="NCBI Taxonomy" id="85575"/>
    <lineage>
        <taxon>Eukaryota</taxon>
        <taxon>Fungi</taxon>
        <taxon>Fungi incertae sedis</taxon>
        <taxon>Mucoromycota</taxon>
        <taxon>Glomeromycotina</taxon>
        <taxon>Glomeromycetes</taxon>
        <taxon>Diversisporales</taxon>
        <taxon>Gigasporaceae</taxon>
        <taxon>Scutellospora</taxon>
    </lineage>
</organism>
<keyword evidence="2" id="KW-1185">Reference proteome</keyword>
<dbReference type="EMBL" id="CAJVPM010001575">
    <property type="protein sequence ID" value="CAG8469470.1"/>
    <property type="molecule type" value="Genomic_DNA"/>
</dbReference>
<sequence>MYYRERKVDVLKLRATCVSSEQRWLRGKQKVMESHLALRCEKFLIMLVICRGNLHFCVDNIVKEALKALKK</sequence>
<reference evidence="1" key="1">
    <citation type="submission" date="2021-06" db="EMBL/GenBank/DDBJ databases">
        <authorList>
            <person name="Kallberg Y."/>
            <person name="Tangrot J."/>
            <person name="Rosling A."/>
        </authorList>
    </citation>
    <scope>NUCLEOTIDE SEQUENCE</scope>
    <source>
        <strain evidence="1">AU212A</strain>
    </source>
</reference>
<dbReference type="Proteomes" id="UP000789860">
    <property type="component" value="Unassembled WGS sequence"/>
</dbReference>